<feature type="region of interest" description="Disordered" evidence="1">
    <location>
        <begin position="415"/>
        <end position="437"/>
    </location>
</feature>
<dbReference type="EMBL" id="UOEW01000210">
    <property type="protein sequence ID" value="VAW38625.1"/>
    <property type="molecule type" value="Genomic_DNA"/>
</dbReference>
<sequence>MKIKHKTKLKKYKSPIAMFFTLLFVFITIPTQAVIITKSFTGLWVQPDHESQGFDFQVIDQNGIPQAVVYWYTYDTVGNPMWLIGVGNLAENTVSMDLVTVTGVTNLQPSDPTTRNEIVLANVSFTFEDCNNGTVEIVPDPINGGGIATNSISGTGGIIPIQRLTAIQGSDCSGGIADNTTPQDTDEEYQQFMGNTGVYPSGNARFRFEQDRNSSEFEVEVEDIPVGSYNLSVDGIIRSQIQVSNTGTGTEGKIEFESPVDADSILLDFDPRNKVIEIQEAGLVLFTSEFIPDSGGSNGPGDNGAPPFANDIETKAYFNNTGIIASARGEVELEQEPNEVEFEVEIEDLPLGTYRLYVGGVDKGAITVVNDDGGREGEIEFRFPKEIGKPLLDFDPRGKLIEVRQNGNTILEVELTSNSGNNGGSGNNNNPGASGAPPYANYIETKKFLNNTGSIASARGEVELEQKPYEVEFEVEIENLPLGNYSLFVGGINKGTITVVNHDNGREGEIEFYFPRESGKPLLDFDPRGKLIEVRQNGNAILEVVF</sequence>
<name>A0A3B0V4Y1_9ZZZZ</name>
<feature type="compositionally biased region" description="Low complexity" evidence="1">
    <location>
        <begin position="427"/>
        <end position="437"/>
    </location>
</feature>
<evidence type="ECO:0000256" key="1">
    <source>
        <dbReference type="SAM" id="MobiDB-lite"/>
    </source>
</evidence>
<dbReference type="AlphaFoldDB" id="A0A3B0V4Y1"/>
<protein>
    <submittedName>
        <fullName evidence="2">Uncharacterized protein</fullName>
    </submittedName>
</protein>
<reference evidence="2" key="1">
    <citation type="submission" date="2018-06" db="EMBL/GenBank/DDBJ databases">
        <authorList>
            <person name="Zhirakovskaya E."/>
        </authorList>
    </citation>
    <scope>NUCLEOTIDE SEQUENCE</scope>
</reference>
<evidence type="ECO:0000313" key="2">
    <source>
        <dbReference type="EMBL" id="VAW38625.1"/>
    </source>
</evidence>
<accession>A0A3B0V4Y1</accession>
<proteinExistence type="predicted"/>
<gene>
    <name evidence="2" type="ORF">MNBD_GAMMA01-153</name>
</gene>
<organism evidence="2">
    <name type="scientific">hydrothermal vent metagenome</name>
    <dbReference type="NCBI Taxonomy" id="652676"/>
    <lineage>
        <taxon>unclassified sequences</taxon>
        <taxon>metagenomes</taxon>
        <taxon>ecological metagenomes</taxon>
    </lineage>
</organism>